<dbReference type="GO" id="GO:0005634">
    <property type="term" value="C:nucleus"/>
    <property type="evidence" value="ECO:0007669"/>
    <property type="project" value="UniProtKB-SubCell"/>
</dbReference>
<evidence type="ECO:0000256" key="5">
    <source>
        <dbReference type="SAM" id="MobiDB-lite"/>
    </source>
</evidence>
<dbReference type="KEGG" id="nau:109235288"/>
<dbReference type="GO" id="GO:0033260">
    <property type="term" value="P:nuclear DNA replication"/>
    <property type="evidence" value="ECO:0007669"/>
    <property type="project" value="TreeGrafter"/>
</dbReference>
<dbReference type="PANTHER" id="PTHR12972">
    <property type="entry name" value="DOWNSTREAM NEIGHBOR OF SON"/>
    <property type="match status" value="1"/>
</dbReference>
<dbReference type="EMBL" id="MJEQ01037194">
    <property type="protein sequence ID" value="OIS95822.1"/>
    <property type="molecule type" value="Genomic_DNA"/>
</dbReference>
<comment type="similarity">
    <text evidence="4">Belongs to the DONSON family.</text>
</comment>
<evidence type="ECO:0000256" key="2">
    <source>
        <dbReference type="ARBA" id="ARBA00022473"/>
    </source>
</evidence>
<dbReference type="STRING" id="49451.A0A1J6IDH6"/>
<comment type="caution">
    <text evidence="6">The sequence shown here is derived from an EMBL/GenBank/DDBJ whole genome shotgun (WGS) entry which is preliminary data.</text>
</comment>
<evidence type="ECO:0000256" key="3">
    <source>
        <dbReference type="ARBA" id="ARBA00023242"/>
    </source>
</evidence>
<keyword evidence="7" id="KW-1185">Reference proteome</keyword>
<dbReference type="OrthoDB" id="1283442at2759"/>
<accession>A0A1J6IDH6</accession>
<sequence length="186" mass="19699">MAKVAAAGPVHPSNALKFGGGGGSKVTATTVKRKTPSELRESFPAEQSGSIKKSSVPSAFPAENQQQLKCPESFLPSTVSGKYCATKTCSTSQRCNENTFRSVTELSLGGVDAHGLSTIDMDKAVRGLATHEHQVAFAKIAESSELDGGSRSKIFSLELHVPCKMTPLDLTMKTNIRVVSASSINW</sequence>
<evidence type="ECO:0000313" key="7">
    <source>
        <dbReference type="Proteomes" id="UP000187609"/>
    </source>
</evidence>
<gene>
    <name evidence="6" type="ORF">A4A49_21133</name>
</gene>
<comment type="subcellular location">
    <subcellularLocation>
        <location evidence="1">Nucleus</location>
    </subcellularLocation>
</comment>
<dbReference type="InterPro" id="IPR024861">
    <property type="entry name" value="Donson"/>
</dbReference>
<proteinExistence type="inferred from homology"/>
<reference evidence="6" key="1">
    <citation type="submission" date="2016-11" db="EMBL/GenBank/DDBJ databases">
        <title>The genome of Nicotiana attenuata.</title>
        <authorList>
            <person name="Xu S."/>
            <person name="Brockmoeller T."/>
            <person name="Gaquerel E."/>
            <person name="Navarro A."/>
            <person name="Kuhl H."/>
            <person name="Gase K."/>
            <person name="Ling Z."/>
            <person name="Zhou W."/>
            <person name="Kreitzer C."/>
            <person name="Stanke M."/>
            <person name="Tang H."/>
            <person name="Lyons E."/>
            <person name="Pandey P."/>
            <person name="Pandey S.P."/>
            <person name="Timmermann B."/>
            <person name="Baldwin I.T."/>
        </authorList>
    </citation>
    <scope>NUCLEOTIDE SEQUENCE [LARGE SCALE GENOMIC DNA]</scope>
    <source>
        <strain evidence="6">UT</strain>
    </source>
</reference>
<dbReference type="Proteomes" id="UP000187609">
    <property type="component" value="Unassembled WGS sequence"/>
</dbReference>
<feature type="region of interest" description="Disordered" evidence="5">
    <location>
        <begin position="1"/>
        <end position="57"/>
    </location>
</feature>
<evidence type="ECO:0000256" key="4">
    <source>
        <dbReference type="ARBA" id="ARBA00025806"/>
    </source>
</evidence>
<organism evidence="6 7">
    <name type="scientific">Nicotiana attenuata</name>
    <name type="common">Coyote tobacco</name>
    <dbReference type="NCBI Taxonomy" id="49451"/>
    <lineage>
        <taxon>Eukaryota</taxon>
        <taxon>Viridiplantae</taxon>
        <taxon>Streptophyta</taxon>
        <taxon>Embryophyta</taxon>
        <taxon>Tracheophyta</taxon>
        <taxon>Spermatophyta</taxon>
        <taxon>Magnoliopsida</taxon>
        <taxon>eudicotyledons</taxon>
        <taxon>Gunneridae</taxon>
        <taxon>Pentapetalae</taxon>
        <taxon>asterids</taxon>
        <taxon>lamiids</taxon>
        <taxon>Solanales</taxon>
        <taxon>Solanaceae</taxon>
        <taxon>Nicotianoideae</taxon>
        <taxon>Nicotianeae</taxon>
        <taxon>Nicotiana</taxon>
    </lineage>
</organism>
<name>A0A1J6IDH6_NICAT</name>
<evidence type="ECO:0000313" key="6">
    <source>
        <dbReference type="EMBL" id="OIS95822.1"/>
    </source>
</evidence>
<keyword evidence="2" id="KW-0217">Developmental protein</keyword>
<dbReference type="Gramene" id="OIS95822">
    <property type="protein sequence ID" value="OIS95822"/>
    <property type="gene ID" value="A4A49_21133"/>
</dbReference>
<keyword evidence="3" id="KW-0539">Nucleus</keyword>
<dbReference type="AlphaFoldDB" id="A0A1J6IDH6"/>
<protein>
    <submittedName>
        <fullName evidence="6">Uncharacterized protein</fullName>
    </submittedName>
</protein>
<evidence type="ECO:0000256" key="1">
    <source>
        <dbReference type="ARBA" id="ARBA00004123"/>
    </source>
</evidence>
<dbReference type="PANTHER" id="PTHR12972:SF0">
    <property type="entry name" value="PROTEIN DOWNSTREAM NEIGHBOR OF SON"/>
    <property type="match status" value="1"/>
</dbReference>
<feature type="compositionally biased region" description="Polar residues" evidence="5">
    <location>
        <begin position="45"/>
        <end position="57"/>
    </location>
</feature>